<dbReference type="KEGG" id="sog:RA178_06295"/>
<name>A0AA50KGL6_9GAMM</name>
<dbReference type="RefSeq" id="WP_306684958.1">
    <property type="nucleotide sequence ID" value="NZ_CP132914.1"/>
</dbReference>
<proteinExistence type="predicted"/>
<protein>
    <submittedName>
        <fullName evidence="1">Uncharacterized protein</fullName>
    </submittedName>
</protein>
<dbReference type="EMBL" id="CP132914">
    <property type="protein sequence ID" value="WMB74222.1"/>
    <property type="molecule type" value="Genomic_DNA"/>
</dbReference>
<evidence type="ECO:0000313" key="1">
    <source>
        <dbReference type="EMBL" id="WMB74222.1"/>
    </source>
</evidence>
<dbReference type="Proteomes" id="UP001236800">
    <property type="component" value="Chromosome"/>
</dbReference>
<reference evidence="1" key="1">
    <citation type="submission" date="2023-08" db="EMBL/GenBank/DDBJ databases">
        <title>Complete genome sequence of Shewanella oncorhynchi Z-P2, a siderophore putrebactin-producing bacterium.</title>
        <authorList>
            <person name="Zhang Y."/>
        </authorList>
    </citation>
    <scope>NUCLEOTIDE SEQUENCE</scope>
    <source>
        <strain evidence="1">Z-P2</strain>
    </source>
</reference>
<dbReference type="GeneID" id="301338777"/>
<dbReference type="AlphaFoldDB" id="A0AA50KGL6"/>
<accession>A0AA50KGL6</accession>
<gene>
    <name evidence="1" type="ORF">RA178_06295</name>
</gene>
<sequence>MKNLLLKNYKKDKVKFTTLPEEIYIRELSYRGYLEVMRANTPADKFVAAIIFGVCNEDGSLCFTSDDCDEISNSMPFETIIEVGNAILDLSNKGFDTVK</sequence>
<organism evidence="1">
    <name type="scientific">Shewanella oncorhynchi</name>
    <dbReference type="NCBI Taxonomy" id="2726434"/>
    <lineage>
        <taxon>Bacteria</taxon>
        <taxon>Pseudomonadati</taxon>
        <taxon>Pseudomonadota</taxon>
        <taxon>Gammaproteobacteria</taxon>
        <taxon>Alteromonadales</taxon>
        <taxon>Shewanellaceae</taxon>
        <taxon>Shewanella</taxon>
    </lineage>
</organism>